<keyword evidence="6" id="KW-1185">Reference proteome</keyword>
<accession>A0A923E3G9</accession>
<evidence type="ECO:0000259" key="4">
    <source>
        <dbReference type="PROSITE" id="PS50932"/>
    </source>
</evidence>
<name>A0A923E3G9_9ACTO</name>
<evidence type="ECO:0000256" key="1">
    <source>
        <dbReference type="ARBA" id="ARBA00023015"/>
    </source>
</evidence>
<dbReference type="InterPro" id="IPR046335">
    <property type="entry name" value="LacI/GalR-like_sensor"/>
</dbReference>
<dbReference type="GO" id="GO:0003700">
    <property type="term" value="F:DNA-binding transcription factor activity"/>
    <property type="evidence" value="ECO:0007669"/>
    <property type="project" value="TreeGrafter"/>
</dbReference>
<evidence type="ECO:0000313" key="6">
    <source>
        <dbReference type="Proteomes" id="UP000617426"/>
    </source>
</evidence>
<dbReference type="InterPro" id="IPR028082">
    <property type="entry name" value="Peripla_BP_I"/>
</dbReference>
<dbReference type="EMBL" id="JACHMK010000001">
    <property type="protein sequence ID" value="MBB6334127.1"/>
    <property type="molecule type" value="Genomic_DNA"/>
</dbReference>
<keyword evidence="1" id="KW-0805">Transcription regulation</keyword>
<dbReference type="Pfam" id="PF00356">
    <property type="entry name" value="LacI"/>
    <property type="match status" value="1"/>
</dbReference>
<dbReference type="InterPro" id="IPR010982">
    <property type="entry name" value="Lambda_DNA-bd_dom_sf"/>
</dbReference>
<dbReference type="Gene3D" id="3.40.50.2300">
    <property type="match status" value="2"/>
</dbReference>
<dbReference type="Pfam" id="PF13377">
    <property type="entry name" value="Peripla_BP_3"/>
    <property type="match status" value="1"/>
</dbReference>
<dbReference type="SMART" id="SM00354">
    <property type="entry name" value="HTH_LACI"/>
    <property type="match status" value="1"/>
</dbReference>
<evidence type="ECO:0000313" key="5">
    <source>
        <dbReference type="EMBL" id="MBB6334127.1"/>
    </source>
</evidence>
<dbReference type="AlphaFoldDB" id="A0A923E3G9"/>
<dbReference type="GO" id="GO:0000976">
    <property type="term" value="F:transcription cis-regulatory region binding"/>
    <property type="evidence" value="ECO:0007669"/>
    <property type="project" value="TreeGrafter"/>
</dbReference>
<keyword evidence="3" id="KW-0804">Transcription</keyword>
<proteinExistence type="predicted"/>
<keyword evidence="2 5" id="KW-0238">DNA-binding</keyword>
<dbReference type="PROSITE" id="PS50932">
    <property type="entry name" value="HTH_LACI_2"/>
    <property type="match status" value="1"/>
</dbReference>
<gene>
    <name evidence="5" type="ORF">HD592_000692</name>
</gene>
<evidence type="ECO:0000256" key="2">
    <source>
        <dbReference type="ARBA" id="ARBA00023125"/>
    </source>
</evidence>
<dbReference type="Gene3D" id="1.10.260.40">
    <property type="entry name" value="lambda repressor-like DNA-binding domains"/>
    <property type="match status" value="1"/>
</dbReference>
<feature type="domain" description="HTH lacI-type" evidence="4">
    <location>
        <begin position="8"/>
        <end position="62"/>
    </location>
</feature>
<protein>
    <submittedName>
        <fullName evidence="5">DNA-binding LacI/PurR family transcriptional regulator</fullName>
    </submittedName>
</protein>
<sequence>MARSARKTTIATVARSAGRSISTVSAALNNAPGVAPATREEIVRIAAELGYEADPRARLLRAARTGVIGVSYYLGQAFQAELIDALYRAAELHGLGLALAASTPRHGEVEGLRALVRDRCEAIIVVDSLIPYGELRAVVGGLPLLYLCRESPSPEVRAVRSTDEAAMHDLVDHLVSTGRRHIVHVDGGESPSRDLRAHAYVEAMARHGLRARILPGGSGEEAGIAAIEQLAGEGEFPEGILFFNDHAAIGALLELRRRAIRVPEDVAIAGFDGIAITGLSAVDLTTVRQDVDRIAETAIRHLAGVLSDASESRKGADLGGARGSAEEAGSLLVSSLEAVPTRLVVRGSTAIE</sequence>
<dbReference type="Proteomes" id="UP000617426">
    <property type="component" value="Unassembled WGS sequence"/>
</dbReference>
<dbReference type="InterPro" id="IPR000843">
    <property type="entry name" value="HTH_LacI"/>
</dbReference>
<dbReference type="CDD" id="cd06267">
    <property type="entry name" value="PBP1_LacI_sugar_binding-like"/>
    <property type="match status" value="1"/>
</dbReference>
<dbReference type="SUPFAM" id="SSF47413">
    <property type="entry name" value="lambda repressor-like DNA-binding domains"/>
    <property type="match status" value="1"/>
</dbReference>
<dbReference type="PANTHER" id="PTHR30146">
    <property type="entry name" value="LACI-RELATED TRANSCRIPTIONAL REPRESSOR"/>
    <property type="match status" value="1"/>
</dbReference>
<reference evidence="5" key="1">
    <citation type="submission" date="2020-08" db="EMBL/GenBank/DDBJ databases">
        <title>Sequencing the genomes of 1000 actinobacteria strains.</title>
        <authorList>
            <person name="Klenk H.-P."/>
        </authorList>
    </citation>
    <scope>NUCLEOTIDE SEQUENCE</scope>
    <source>
        <strain evidence="5">DSM 10695</strain>
    </source>
</reference>
<evidence type="ECO:0000256" key="3">
    <source>
        <dbReference type="ARBA" id="ARBA00023163"/>
    </source>
</evidence>
<dbReference type="RefSeq" id="WP_184451907.1">
    <property type="nucleotide sequence ID" value="NZ_JACHMK010000001.1"/>
</dbReference>
<dbReference type="CDD" id="cd01392">
    <property type="entry name" value="HTH_LacI"/>
    <property type="match status" value="1"/>
</dbReference>
<dbReference type="PANTHER" id="PTHR30146:SF109">
    <property type="entry name" value="HTH-TYPE TRANSCRIPTIONAL REGULATOR GALS"/>
    <property type="match status" value="1"/>
</dbReference>
<dbReference type="SUPFAM" id="SSF53822">
    <property type="entry name" value="Periplasmic binding protein-like I"/>
    <property type="match status" value="1"/>
</dbReference>
<organism evidence="5 6">
    <name type="scientific">Schaalia hyovaginalis</name>
    <dbReference type="NCBI Taxonomy" id="29316"/>
    <lineage>
        <taxon>Bacteria</taxon>
        <taxon>Bacillati</taxon>
        <taxon>Actinomycetota</taxon>
        <taxon>Actinomycetes</taxon>
        <taxon>Actinomycetales</taxon>
        <taxon>Actinomycetaceae</taxon>
        <taxon>Schaalia</taxon>
    </lineage>
</organism>
<comment type="caution">
    <text evidence="5">The sequence shown here is derived from an EMBL/GenBank/DDBJ whole genome shotgun (WGS) entry which is preliminary data.</text>
</comment>